<feature type="signal peptide" evidence="3">
    <location>
        <begin position="1"/>
        <end position="21"/>
    </location>
</feature>
<name>A0AAW5BU33_9FIRM</name>
<reference evidence="6 7" key="1">
    <citation type="journal article" date="2020" name="Cell Host Microbe">
        <title>Functional and Genomic Variation between Human-Derived Isolates of Lachnospiraceae Reveals Inter- and Intra-Species Diversity.</title>
        <authorList>
            <person name="Sorbara M.T."/>
            <person name="Littmann E.R."/>
            <person name="Fontana E."/>
            <person name="Moody T.U."/>
            <person name="Kohout C.E."/>
            <person name="Gjonbalaj M."/>
            <person name="Eaton V."/>
            <person name="Seok R."/>
            <person name="Leiner I.M."/>
            <person name="Pamer E.G."/>
        </authorList>
    </citation>
    <scope>NUCLEOTIDE SEQUENCE [LARGE SCALE GENOMIC DNA]</scope>
    <source>
        <strain evidence="6 7">MSK.1.17</strain>
    </source>
</reference>
<dbReference type="InterPro" id="IPR025997">
    <property type="entry name" value="SBP_2_dom"/>
</dbReference>
<comment type="caution">
    <text evidence="5">The sequence shown here is derived from an EMBL/GenBank/DDBJ whole genome shotgun (WGS) entry which is preliminary data.</text>
</comment>
<dbReference type="Pfam" id="PF13407">
    <property type="entry name" value="Peripla_BP_4"/>
    <property type="match status" value="1"/>
</dbReference>
<dbReference type="InterPro" id="IPR050555">
    <property type="entry name" value="Bact_Solute-Bind_Prot2"/>
</dbReference>
<sequence>MKKLTALLLTVSMVVSLTACSSGGTSGTTAASPAGEAGTQATEAASQATEAAKEASGKEEGFTIGIAFANENGARWHYDEKFMVETIEAAGGKALVQWANYDQTKQENQVDNLITQGIDALILIAVSSNMSATVEKVKEEGIPVVCYDNFVENAPLDAYLDRDNVEAGRIQMKAAMEAIGGKGKIAIIHGEPTSSVVLGMKKGYDEVLASYPDVEVVLEQYCEGYSAEKALKYAENALSANNDDIQAIVCTADVLTLGILPALESAGLAGQVFLTGMDCEVAAMQAVNKGYIGVDIWTEIDVCASEAAKAAIALVKGGEVDYDEMIDNGDYKVPKKYVPIVGVTKDNIEEWATQIAPEGWITMEQIEGGQ</sequence>
<dbReference type="GO" id="GO:0030288">
    <property type="term" value="C:outer membrane-bounded periplasmic space"/>
    <property type="evidence" value="ECO:0007669"/>
    <property type="project" value="TreeGrafter"/>
</dbReference>
<keyword evidence="2 3" id="KW-0732">Signal</keyword>
<evidence type="ECO:0000256" key="2">
    <source>
        <dbReference type="ARBA" id="ARBA00022729"/>
    </source>
</evidence>
<reference evidence="5" key="3">
    <citation type="submission" date="2022-01" db="EMBL/GenBank/DDBJ databases">
        <title>Collection of gut derived symbiotic bacterial strains cultured from healthy donors.</title>
        <authorList>
            <person name="Lin H."/>
            <person name="Kohout C."/>
            <person name="Waligurski E."/>
            <person name="Pamer E.G."/>
        </authorList>
    </citation>
    <scope>NUCLEOTIDE SEQUENCE</scope>
    <source>
        <strain evidence="5">DFI.6.55</strain>
    </source>
</reference>
<comment type="subcellular location">
    <subcellularLocation>
        <location evidence="1">Cell envelope</location>
    </subcellularLocation>
</comment>
<feature type="chain" id="PRO_5043296281" evidence="3">
    <location>
        <begin position="22"/>
        <end position="370"/>
    </location>
</feature>
<protein>
    <submittedName>
        <fullName evidence="5">Substrate-binding domain-containing protein</fullName>
    </submittedName>
</protein>
<evidence type="ECO:0000256" key="1">
    <source>
        <dbReference type="ARBA" id="ARBA00004196"/>
    </source>
</evidence>
<dbReference type="SUPFAM" id="SSF53822">
    <property type="entry name" value="Periplasmic binding protein-like I"/>
    <property type="match status" value="1"/>
</dbReference>
<dbReference type="AlphaFoldDB" id="A0AAW5BU33"/>
<dbReference type="GO" id="GO:0030246">
    <property type="term" value="F:carbohydrate binding"/>
    <property type="evidence" value="ECO:0007669"/>
    <property type="project" value="TreeGrafter"/>
</dbReference>
<reference evidence="6" key="2">
    <citation type="submission" date="2020-02" db="EMBL/GenBank/DDBJ databases">
        <authorList>
            <person name="Littmann E."/>
            <person name="Sorbara M."/>
        </authorList>
    </citation>
    <scope>NUCLEOTIDE SEQUENCE</scope>
    <source>
        <strain evidence="6">MSK.1.17</strain>
    </source>
</reference>
<proteinExistence type="predicted"/>
<dbReference type="InterPro" id="IPR028082">
    <property type="entry name" value="Peripla_BP_I"/>
</dbReference>
<dbReference type="Proteomes" id="UP000669239">
    <property type="component" value="Unassembled WGS sequence"/>
</dbReference>
<evidence type="ECO:0000313" key="6">
    <source>
        <dbReference type="EMBL" id="NSJ50139.1"/>
    </source>
</evidence>
<evidence type="ECO:0000256" key="3">
    <source>
        <dbReference type="SAM" id="SignalP"/>
    </source>
</evidence>
<dbReference type="RefSeq" id="WP_117562854.1">
    <property type="nucleotide sequence ID" value="NZ_JAAITT010000022.1"/>
</dbReference>
<evidence type="ECO:0000313" key="5">
    <source>
        <dbReference type="EMBL" id="MCG4747695.1"/>
    </source>
</evidence>
<evidence type="ECO:0000313" key="7">
    <source>
        <dbReference type="Proteomes" id="UP000669239"/>
    </source>
</evidence>
<evidence type="ECO:0000259" key="4">
    <source>
        <dbReference type="Pfam" id="PF13407"/>
    </source>
</evidence>
<dbReference type="PROSITE" id="PS51257">
    <property type="entry name" value="PROKAR_LIPOPROTEIN"/>
    <property type="match status" value="1"/>
</dbReference>
<feature type="domain" description="Periplasmic binding protein" evidence="4">
    <location>
        <begin position="67"/>
        <end position="318"/>
    </location>
</feature>
<evidence type="ECO:0000313" key="8">
    <source>
        <dbReference type="Proteomes" id="UP001299608"/>
    </source>
</evidence>
<dbReference type="PANTHER" id="PTHR30036:SF1">
    <property type="entry name" value="D-XYLOSE-BINDING PERIPLASMIC PROTEIN"/>
    <property type="match status" value="1"/>
</dbReference>
<dbReference type="EMBL" id="JAAITT010000022">
    <property type="protein sequence ID" value="NSJ50139.1"/>
    <property type="molecule type" value="Genomic_DNA"/>
</dbReference>
<accession>A0AAW5BU33</accession>
<dbReference type="PANTHER" id="PTHR30036">
    <property type="entry name" value="D-XYLOSE-BINDING PERIPLASMIC PROTEIN"/>
    <property type="match status" value="1"/>
</dbReference>
<dbReference type="Proteomes" id="UP001299608">
    <property type="component" value="Unassembled WGS sequence"/>
</dbReference>
<gene>
    <name evidence="6" type="ORF">G5B36_15720</name>
    <name evidence="5" type="ORF">L0N08_19885</name>
</gene>
<dbReference type="Gene3D" id="3.40.50.2300">
    <property type="match status" value="2"/>
</dbReference>
<organism evidence="5 8">
    <name type="scientific">Enterocloster aldenensis</name>
    <dbReference type="NCBI Taxonomy" id="358742"/>
    <lineage>
        <taxon>Bacteria</taxon>
        <taxon>Bacillati</taxon>
        <taxon>Bacillota</taxon>
        <taxon>Clostridia</taxon>
        <taxon>Lachnospirales</taxon>
        <taxon>Lachnospiraceae</taxon>
        <taxon>Enterocloster</taxon>
    </lineage>
</organism>
<keyword evidence="7" id="KW-1185">Reference proteome</keyword>
<dbReference type="EMBL" id="JAKNGE010000027">
    <property type="protein sequence ID" value="MCG4747695.1"/>
    <property type="molecule type" value="Genomic_DNA"/>
</dbReference>